<dbReference type="Proteomes" id="UP000015102">
    <property type="component" value="Unassembled WGS sequence"/>
</dbReference>
<dbReference type="AlphaFoldDB" id="T1GXN1"/>
<proteinExistence type="predicted"/>
<reference evidence="1" key="2">
    <citation type="submission" date="2015-06" db="UniProtKB">
        <authorList>
            <consortium name="EnsemblMetazoa"/>
        </authorList>
    </citation>
    <scope>IDENTIFICATION</scope>
</reference>
<dbReference type="EnsemblMetazoa" id="MESCA008584-RA">
    <property type="protein sequence ID" value="MESCA008584-PA"/>
    <property type="gene ID" value="MESCA008584"/>
</dbReference>
<dbReference type="EMBL" id="CAQQ02053520">
    <property type="status" value="NOT_ANNOTATED_CDS"/>
    <property type="molecule type" value="Genomic_DNA"/>
</dbReference>
<organism evidence="1 2">
    <name type="scientific">Megaselia scalaris</name>
    <name type="common">Humpbacked fly</name>
    <name type="synonym">Phora scalaris</name>
    <dbReference type="NCBI Taxonomy" id="36166"/>
    <lineage>
        <taxon>Eukaryota</taxon>
        <taxon>Metazoa</taxon>
        <taxon>Ecdysozoa</taxon>
        <taxon>Arthropoda</taxon>
        <taxon>Hexapoda</taxon>
        <taxon>Insecta</taxon>
        <taxon>Pterygota</taxon>
        <taxon>Neoptera</taxon>
        <taxon>Endopterygota</taxon>
        <taxon>Diptera</taxon>
        <taxon>Brachycera</taxon>
        <taxon>Muscomorpha</taxon>
        <taxon>Platypezoidea</taxon>
        <taxon>Phoridae</taxon>
        <taxon>Megaseliini</taxon>
        <taxon>Megaselia</taxon>
    </lineage>
</organism>
<name>T1GXN1_MEGSC</name>
<keyword evidence="2" id="KW-1185">Reference proteome</keyword>
<accession>T1GXN1</accession>
<evidence type="ECO:0000313" key="1">
    <source>
        <dbReference type="EnsemblMetazoa" id="MESCA008584-PA"/>
    </source>
</evidence>
<sequence length="67" mass="7828">MASLITNKQEVLGRWEDFSRNCVQNSYFENTNQLPALWKEKLGDEELLTAFDRRTLRIIYGSVCEEG</sequence>
<dbReference type="HOGENOM" id="CLU_2815354_0_0_1"/>
<reference evidence="2" key="1">
    <citation type="submission" date="2013-02" db="EMBL/GenBank/DDBJ databases">
        <authorList>
            <person name="Hughes D."/>
        </authorList>
    </citation>
    <scope>NUCLEOTIDE SEQUENCE</scope>
    <source>
        <strain>Durham</strain>
        <strain evidence="2">NC isolate 2 -- Noor lab</strain>
    </source>
</reference>
<protein>
    <submittedName>
        <fullName evidence="1">Uncharacterized protein</fullName>
    </submittedName>
</protein>
<evidence type="ECO:0000313" key="2">
    <source>
        <dbReference type="Proteomes" id="UP000015102"/>
    </source>
</evidence>